<evidence type="ECO:0008006" key="3">
    <source>
        <dbReference type="Google" id="ProtNLM"/>
    </source>
</evidence>
<evidence type="ECO:0000313" key="1">
    <source>
        <dbReference type="EMBL" id="KAL0575438.1"/>
    </source>
</evidence>
<name>A0ABR3FJ81_9AGAR</name>
<dbReference type="EMBL" id="JBAHYK010000304">
    <property type="protein sequence ID" value="KAL0575438.1"/>
    <property type="molecule type" value="Genomic_DNA"/>
</dbReference>
<gene>
    <name evidence="1" type="ORF">V5O48_006529</name>
</gene>
<dbReference type="Pfam" id="PF19086">
    <property type="entry name" value="Terpene_syn_C_2"/>
    <property type="match status" value="1"/>
</dbReference>
<proteinExistence type="predicted"/>
<keyword evidence="2" id="KW-1185">Reference proteome</keyword>
<dbReference type="SUPFAM" id="SSF48576">
    <property type="entry name" value="Terpenoid synthases"/>
    <property type="match status" value="1"/>
</dbReference>
<organism evidence="1 2">
    <name type="scientific">Marasmius crinis-equi</name>
    <dbReference type="NCBI Taxonomy" id="585013"/>
    <lineage>
        <taxon>Eukaryota</taxon>
        <taxon>Fungi</taxon>
        <taxon>Dikarya</taxon>
        <taxon>Basidiomycota</taxon>
        <taxon>Agaricomycotina</taxon>
        <taxon>Agaricomycetes</taxon>
        <taxon>Agaricomycetidae</taxon>
        <taxon>Agaricales</taxon>
        <taxon>Marasmiineae</taxon>
        <taxon>Marasmiaceae</taxon>
        <taxon>Marasmius</taxon>
    </lineage>
</organism>
<dbReference type="Proteomes" id="UP001465976">
    <property type="component" value="Unassembled WGS sequence"/>
</dbReference>
<comment type="caution">
    <text evidence="1">The sequence shown here is derived from an EMBL/GenBank/DDBJ whole genome shotgun (WGS) entry which is preliminary data.</text>
</comment>
<evidence type="ECO:0000313" key="2">
    <source>
        <dbReference type="Proteomes" id="UP001465976"/>
    </source>
</evidence>
<sequence>MPISSRPVDTKPHLLFFSSLTPIMDCWDEMEVEIRKGLDDTIHSCTRQDTRERRKALYRHDNPAGNLFSLCFGLSEPTRLLFVVQFIEFLCIIDDVLEDLPHEEAQKEHDILCEALRAPKDAALTNVTPNTHMEWIIFLRDLKARMLTVDPVRSPALLVIFEKSLRARDSSAVEFDTIEKYIPYRLINFDYEFVSQLILWAMDIDLASEEGGSELLAEHKYSIGVIVGLVNDYFSWEREKRQQQDSDRIRNGVAVLMKQHSLSDADAKANIKTMIVGEEAKIRAIPRSEMTEGMKRYLDGLEMFAGGYSFWCATCPRYSKPQGDN</sequence>
<dbReference type="Gene3D" id="1.10.600.10">
    <property type="entry name" value="Farnesyl Diphosphate Synthase"/>
    <property type="match status" value="1"/>
</dbReference>
<dbReference type="InterPro" id="IPR008949">
    <property type="entry name" value="Isoprenoid_synthase_dom_sf"/>
</dbReference>
<accession>A0ABR3FJ81</accession>
<protein>
    <recommendedName>
        <fullName evidence="3">Terpenoid synthase</fullName>
    </recommendedName>
</protein>
<reference evidence="1 2" key="1">
    <citation type="submission" date="2024-02" db="EMBL/GenBank/DDBJ databases">
        <title>A draft genome for the cacao thread blight pathogen Marasmius crinis-equi.</title>
        <authorList>
            <person name="Cohen S.P."/>
            <person name="Baruah I.K."/>
            <person name="Amoako-Attah I."/>
            <person name="Bukari Y."/>
            <person name="Meinhardt L.W."/>
            <person name="Bailey B.A."/>
        </authorList>
    </citation>
    <scope>NUCLEOTIDE SEQUENCE [LARGE SCALE GENOMIC DNA]</scope>
    <source>
        <strain evidence="1 2">GH-76</strain>
    </source>
</reference>